<dbReference type="FunCoup" id="A0A1S3HHZ1">
    <property type="interactions" value="621"/>
</dbReference>
<feature type="transmembrane region" description="Helical" evidence="7">
    <location>
        <begin position="90"/>
        <end position="114"/>
    </location>
</feature>
<dbReference type="SUPFAM" id="SSF51161">
    <property type="entry name" value="Trimeric LpxA-like enzymes"/>
    <property type="match status" value="2"/>
</dbReference>
<keyword evidence="7" id="KW-0472">Membrane</keyword>
<dbReference type="GeneID" id="106155383"/>
<keyword evidence="4" id="KW-0963">Cytoplasm</keyword>
<dbReference type="RefSeq" id="XP_013385637.1">
    <property type="nucleotide sequence ID" value="XM_013530183.1"/>
</dbReference>
<dbReference type="GO" id="GO:0005869">
    <property type="term" value="C:dynactin complex"/>
    <property type="evidence" value="ECO:0007669"/>
    <property type="project" value="InterPro"/>
</dbReference>
<evidence type="ECO:0000256" key="5">
    <source>
        <dbReference type="ARBA" id="ARBA00023212"/>
    </source>
</evidence>
<dbReference type="PANTHER" id="PTHR13072:SF0">
    <property type="entry name" value="DYNACTIN SUBUNIT 6"/>
    <property type="match status" value="1"/>
</dbReference>
<dbReference type="AlphaFoldDB" id="A0A1S3HHZ1"/>
<comment type="subcellular location">
    <subcellularLocation>
        <location evidence="1">Cytoplasm</location>
        <location evidence="1">Cytoskeleton</location>
    </subcellularLocation>
</comment>
<dbReference type="Gene3D" id="2.160.10.10">
    <property type="entry name" value="Hexapeptide repeat proteins"/>
    <property type="match status" value="2"/>
</dbReference>
<evidence type="ECO:0000256" key="3">
    <source>
        <dbReference type="ARBA" id="ARBA00016573"/>
    </source>
</evidence>
<keyword evidence="7" id="KW-1133">Transmembrane helix</keyword>
<dbReference type="CDD" id="cd04646">
    <property type="entry name" value="LbH_Dynactin_6"/>
    <property type="match status" value="1"/>
</dbReference>
<dbReference type="OrthoDB" id="2355at2759"/>
<dbReference type="GO" id="GO:0070840">
    <property type="term" value="F:dynein complex binding"/>
    <property type="evidence" value="ECO:0007669"/>
    <property type="project" value="TreeGrafter"/>
</dbReference>
<evidence type="ECO:0000256" key="4">
    <source>
        <dbReference type="ARBA" id="ARBA00022490"/>
    </source>
</evidence>
<comment type="similarity">
    <text evidence="2">Belongs to the dynactin subunits 5/6 family. Dynactin subunit 6 subfamily.</text>
</comment>
<dbReference type="InParanoid" id="A0A1S3HHZ1"/>
<sequence>MAAVPAKSSLKIAQGAVVCNECELKGDITIGAKTVIHPKAKIIADAGPIIIGDNNLIEEQVEIINRKVKTDGEGSTHSVMIIGNNNVFEVGSCILLAVVASSFILCLVVTGGSFETPTPLPSVINDTLAAWGTSGAPQRPWTKMAAVPAKSSLKIAQGAVVCNECELKGDITIGAKTVIHPKAKIIADAGPIIIGDNNLIEEQVEIINRKVKTDGEGSTHSVMIIGNNNVFEVGSYSEALNMGDNNIIECKAHIGRETTLTNGCIVGAMCHVTSREVLPENTVMHGSKCERRVQAERPAPQTLQLDFLTKILPNYHHLKKSSKALPKVS</sequence>
<reference evidence="9" key="1">
    <citation type="submission" date="2025-08" db="UniProtKB">
        <authorList>
            <consortium name="RefSeq"/>
        </authorList>
    </citation>
    <scope>IDENTIFICATION</scope>
    <source>
        <tissue evidence="9">Gonads</tissue>
    </source>
</reference>
<gene>
    <name evidence="9" type="primary">LOC106155383</name>
</gene>
<evidence type="ECO:0000313" key="9">
    <source>
        <dbReference type="RefSeq" id="XP_013385637.1"/>
    </source>
</evidence>
<dbReference type="STRING" id="7574.A0A1S3HHZ1"/>
<dbReference type="Proteomes" id="UP000085678">
    <property type="component" value="Unplaced"/>
</dbReference>
<evidence type="ECO:0000256" key="2">
    <source>
        <dbReference type="ARBA" id="ARBA00007719"/>
    </source>
</evidence>
<evidence type="ECO:0000256" key="1">
    <source>
        <dbReference type="ARBA" id="ARBA00004245"/>
    </source>
</evidence>
<evidence type="ECO:0000256" key="6">
    <source>
        <dbReference type="ARBA" id="ARBA00034687"/>
    </source>
</evidence>
<evidence type="ECO:0000313" key="8">
    <source>
        <dbReference type="Proteomes" id="UP000085678"/>
    </source>
</evidence>
<evidence type="ECO:0000256" key="7">
    <source>
        <dbReference type="SAM" id="Phobius"/>
    </source>
</evidence>
<name>A0A1S3HHZ1_LINAN</name>
<dbReference type="InterPro" id="IPR027777">
    <property type="entry name" value="DCTN6"/>
</dbReference>
<comment type="function">
    <text evidence="6">Part of the dynactin complex that activates the molecular motor dynein for ultra-processive transport along microtubules.</text>
</comment>
<dbReference type="KEGG" id="lak:106155383"/>
<organism evidence="8 9">
    <name type="scientific">Lingula anatina</name>
    <name type="common">Brachiopod</name>
    <name type="synonym">Lingula unguis</name>
    <dbReference type="NCBI Taxonomy" id="7574"/>
    <lineage>
        <taxon>Eukaryota</taxon>
        <taxon>Metazoa</taxon>
        <taxon>Spiralia</taxon>
        <taxon>Lophotrochozoa</taxon>
        <taxon>Brachiopoda</taxon>
        <taxon>Linguliformea</taxon>
        <taxon>Lingulata</taxon>
        <taxon>Lingulida</taxon>
        <taxon>Linguloidea</taxon>
        <taxon>Lingulidae</taxon>
        <taxon>Lingula</taxon>
    </lineage>
</organism>
<dbReference type="PANTHER" id="PTHR13072">
    <property type="entry name" value="DYNACTIN 6"/>
    <property type="match status" value="1"/>
</dbReference>
<protein>
    <recommendedName>
        <fullName evidence="3">Dynactin subunit 6</fullName>
    </recommendedName>
</protein>
<keyword evidence="7" id="KW-0812">Transmembrane</keyword>
<proteinExistence type="inferred from homology"/>
<accession>A0A1S3HHZ1</accession>
<dbReference type="InterPro" id="IPR011004">
    <property type="entry name" value="Trimer_LpxA-like_sf"/>
</dbReference>
<keyword evidence="8" id="KW-1185">Reference proteome</keyword>
<dbReference type="GO" id="GO:0007052">
    <property type="term" value="P:mitotic spindle organization"/>
    <property type="evidence" value="ECO:0007669"/>
    <property type="project" value="TreeGrafter"/>
</dbReference>
<keyword evidence="5" id="KW-0206">Cytoskeleton</keyword>